<evidence type="ECO:0000313" key="3">
    <source>
        <dbReference type="Proteomes" id="UP000290889"/>
    </source>
</evidence>
<evidence type="ECO:0000313" key="2">
    <source>
        <dbReference type="EMBL" id="QBA63961.1"/>
    </source>
</evidence>
<dbReference type="EMBL" id="CP035544">
    <property type="protein sequence ID" value="QBA63961.1"/>
    <property type="molecule type" value="Genomic_DNA"/>
</dbReference>
<feature type="transmembrane region" description="Helical" evidence="1">
    <location>
        <begin position="36"/>
        <end position="54"/>
    </location>
</feature>
<proteinExistence type="predicted"/>
<organism evidence="2 3">
    <name type="scientific">Muriicola soli</name>
    <dbReference type="NCBI Taxonomy" id="2507538"/>
    <lineage>
        <taxon>Bacteria</taxon>
        <taxon>Pseudomonadati</taxon>
        <taxon>Bacteroidota</taxon>
        <taxon>Flavobacteriia</taxon>
        <taxon>Flavobacteriales</taxon>
        <taxon>Flavobacteriaceae</taxon>
        <taxon>Muriicola</taxon>
    </lineage>
</organism>
<dbReference type="KEGG" id="mur:EQY75_05065"/>
<gene>
    <name evidence="2" type="ORF">EQY75_05065</name>
</gene>
<keyword evidence="1" id="KW-1133">Transmembrane helix</keyword>
<name>A0A411E8B5_9FLAO</name>
<dbReference type="Proteomes" id="UP000290889">
    <property type="component" value="Chromosome"/>
</dbReference>
<protein>
    <submittedName>
        <fullName evidence="2">Uncharacterized protein</fullName>
    </submittedName>
</protein>
<dbReference type="AlphaFoldDB" id="A0A411E8B5"/>
<accession>A0A411E8B5</accession>
<evidence type="ECO:0000256" key="1">
    <source>
        <dbReference type="SAM" id="Phobius"/>
    </source>
</evidence>
<feature type="transmembrane region" description="Helical" evidence="1">
    <location>
        <begin position="12"/>
        <end position="30"/>
    </location>
</feature>
<keyword evidence="1" id="KW-0472">Membrane</keyword>
<dbReference type="OrthoDB" id="1452529at2"/>
<sequence>MKIRYSKKRLRANLFIGLLWLMLSILKWVFDDYMNWTDGFFFGMALLYLGQYFYEWRIQYMNITNEQIVVNYPFGKKIKLSEIYWIKKFAGDYILKTEKKDLTINTQIIDKDSLNDLNEILAKLNLPPDKTPFANNGYNSALLSN</sequence>
<dbReference type="RefSeq" id="WP_129603447.1">
    <property type="nucleotide sequence ID" value="NZ_CP035544.1"/>
</dbReference>
<reference evidence="2 3" key="1">
    <citation type="submission" date="2019-01" db="EMBL/GenBank/DDBJ databases">
        <title>Muriicola soli sp. nov., isolated from soil.</title>
        <authorList>
            <person name="Kang H.J."/>
            <person name="Kim S.B."/>
        </authorList>
    </citation>
    <scope>NUCLEOTIDE SEQUENCE [LARGE SCALE GENOMIC DNA]</scope>
    <source>
        <strain evidence="2 3">MMS17-SY002</strain>
    </source>
</reference>
<keyword evidence="1" id="KW-0812">Transmembrane</keyword>
<keyword evidence="3" id="KW-1185">Reference proteome</keyword>